<sequence length="323" mass="34395">MLMRRRRNRPRLKERGSAVKQARSLDVVVGRVGAYVALDCIGAGRGGVCSADDAGVAGAGDRSRIVVEAVQTPEFVDDQESLIGLLECGASTLNTTDLLTTNVCALSSPPAILGDVGDALVSVLGSVPGGIRKVKSMNCLVEALASPEQRRTVVVARARRGRGRPAKTRVLIEAGSDVVNASLTDSDIQNGAIGVVLGDWYTRNRVVHDGFAASVPKTFTFVEAFLKEWDFACIVSCHATPSELVYWQALIESVVKFNFNSAFSFHTGRTTSGVVGRNSSGLIMAACSVSHTHVADACVAEALACKQTVVCTRFGFFIGHHRW</sequence>
<evidence type="ECO:0000313" key="2">
    <source>
        <dbReference type="Proteomes" id="UP001396334"/>
    </source>
</evidence>
<keyword evidence="2" id="KW-1185">Reference proteome</keyword>
<accession>A0ABR2A6N9</accession>
<evidence type="ECO:0000313" key="1">
    <source>
        <dbReference type="EMBL" id="KAK8488735.1"/>
    </source>
</evidence>
<gene>
    <name evidence="1" type="ORF">V6N11_068328</name>
</gene>
<name>A0ABR2A6N9_9ROSI</name>
<protein>
    <submittedName>
        <fullName evidence="1">Uncharacterized protein</fullName>
    </submittedName>
</protein>
<dbReference type="Proteomes" id="UP001396334">
    <property type="component" value="Unassembled WGS sequence"/>
</dbReference>
<proteinExistence type="predicted"/>
<dbReference type="EMBL" id="JBBPBN010000341">
    <property type="protein sequence ID" value="KAK8488735.1"/>
    <property type="molecule type" value="Genomic_DNA"/>
</dbReference>
<comment type="caution">
    <text evidence="1">The sequence shown here is derived from an EMBL/GenBank/DDBJ whole genome shotgun (WGS) entry which is preliminary data.</text>
</comment>
<reference evidence="1 2" key="1">
    <citation type="journal article" date="2024" name="G3 (Bethesda)">
        <title>Genome assembly of Hibiscus sabdariffa L. provides insights into metabolisms of medicinal natural products.</title>
        <authorList>
            <person name="Kim T."/>
        </authorList>
    </citation>
    <scope>NUCLEOTIDE SEQUENCE [LARGE SCALE GENOMIC DNA]</scope>
    <source>
        <strain evidence="1">TK-2024</strain>
        <tissue evidence="1">Old leaves</tissue>
    </source>
</reference>
<organism evidence="1 2">
    <name type="scientific">Hibiscus sabdariffa</name>
    <name type="common">roselle</name>
    <dbReference type="NCBI Taxonomy" id="183260"/>
    <lineage>
        <taxon>Eukaryota</taxon>
        <taxon>Viridiplantae</taxon>
        <taxon>Streptophyta</taxon>
        <taxon>Embryophyta</taxon>
        <taxon>Tracheophyta</taxon>
        <taxon>Spermatophyta</taxon>
        <taxon>Magnoliopsida</taxon>
        <taxon>eudicotyledons</taxon>
        <taxon>Gunneridae</taxon>
        <taxon>Pentapetalae</taxon>
        <taxon>rosids</taxon>
        <taxon>malvids</taxon>
        <taxon>Malvales</taxon>
        <taxon>Malvaceae</taxon>
        <taxon>Malvoideae</taxon>
        <taxon>Hibiscus</taxon>
    </lineage>
</organism>